<dbReference type="AlphaFoldDB" id="A0A075A796"/>
<evidence type="ECO:0000313" key="2">
    <source>
        <dbReference type="EMBL" id="KER23319.1"/>
    </source>
</evidence>
<sequence length="328" mass="36808">MRRPSAANSFAWKHHKREQKLGSRMQSLKYDQLKYRTSYPSRQPFDMAEHRLLGSQPDCHAWAVYEQPSNPVSDRRPKCCLSLPGQCITDTDLDNTWCWMLMLGEMAQVVRGSSPTSATRLPLSRLGQPGSIPALVLPSGGMAARHRKGATAEGFLSFFSLVLDVQKKHRKLTCHPEKARGILPGRPGLDRGSRVTEVGLEPRNFRSVNLRSNHLGHLVPKPALATPEVNSTAVKRLYLQGKCNNVLLDGCETRLRHSKNSDTPLQYDRRCWLPRVRNAVRKQCLSAPGWVVPQAKFPALCKEVAISSQYGFTSDGGALGRDFRRRFL</sequence>
<dbReference type="CTD" id="20322944"/>
<accession>A0A075A796</accession>
<evidence type="ECO:0000313" key="3">
    <source>
        <dbReference type="Proteomes" id="UP000054324"/>
    </source>
</evidence>
<feature type="region of interest" description="Disordered" evidence="1">
    <location>
        <begin position="1"/>
        <end position="20"/>
    </location>
</feature>
<dbReference type="RefSeq" id="XP_009172921.1">
    <property type="nucleotide sequence ID" value="XM_009174657.1"/>
</dbReference>
<keyword evidence="3" id="KW-1185">Reference proteome</keyword>
<protein>
    <submittedName>
        <fullName evidence="2">Uncharacterized protein</fullName>
    </submittedName>
</protein>
<reference evidence="2 3" key="1">
    <citation type="submission" date="2013-11" db="EMBL/GenBank/DDBJ databases">
        <title>Opisthorchis viverrini - life in the bile duct.</title>
        <authorList>
            <person name="Young N.D."/>
            <person name="Nagarajan N."/>
            <person name="Lin S.J."/>
            <person name="Korhonen P.K."/>
            <person name="Jex A.R."/>
            <person name="Hall R.S."/>
            <person name="Safavi-Hemami H."/>
            <person name="Kaewkong W."/>
            <person name="Bertrand D."/>
            <person name="Gao S."/>
            <person name="Seet Q."/>
            <person name="Wongkham S."/>
            <person name="Teh B.T."/>
            <person name="Wongkham C."/>
            <person name="Intapan P.M."/>
            <person name="Maleewong W."/>
            <person name="Yang X."/>
            <person name="Hu M."/>
            <person name="Wang Z."/>
            <person name="Hofmann A."/>
            <person name="Sternberg P.W."/>
            <person name="Tan P."/>
            <person name="Wang J."/>
            <person name="Gasser R.B."/>
        </authorList>
    </citation>
    <scope>NUCLEOTIDE SEQUENCE [LARGE SCALE GENOMIC DNA]</scope>
</reference>
<dbReference type="Proteomes" id="UP000054324">
    <property type="component" value="Unassembled WGS sequence"/>
</dbReference>
<name>A0A075A796_OPIVI</name>
<proteinExistence type="predicted"/>
<dbReference type="GeneID" id="20322944"/>
<organism evidence="2 3">
    <name type="scientific">Opisthorchis viverrini</name>
    <name type="common">Southeast Asian liver fluke</name>
    <dbReference type="NCBI Taxonomy" id="6198"/>
    <lineage>
        <taxon>Eukaryota</taxon>
        <taxon>Metazoa</taxon>
        <taxon>Spiralia</taxon>
        <taxon>Lophotrochozoa</taxon>
        <taxon>Platyhelminthes</taxon>
        <taxon>Trematoda</taxon>
        <taxon>Digenea</taxon>
        <taxon>Opisthorchiida</taxon>
        <taxon>Opisthorchiata</taxon>
        <taxon>Opisthorchiidae</taxon>
        <taxon>Opisthorchis</taxon>
    </lineage>
</organism>
<gene>
    <name evidence="2" type="ORF">T265_08765</name>
</gene>
<evidence type="ECO:0000256" key="1">
    <source>
        <dbReference type="SAM" id="MobiDB-lite"/>
    </source>
</evidence>
<dbReference type="OrthoDB" id="6266369at2759"/>
<dbReference type="EMBL" id="KL596854">
    <property type="protein sequence ID" value="KER23319.1"/>
    <property type="molecule type" value="Genomic_DNA"/>
</dbReference>
<dbReference type="KEGG" id="ovi:T265_08765"/>